<accession>A0ABY4AWH1</accession>
<dbReference type="InterPro" id="IPR036097">
    <property type="entry name" value="HisK_dim/P_sf"/>
</dbReference>
<keyword evidence="9" id="KW-0843">Virulence</keyword>
<keyword evidence="14" id="KW-1185">Reference proteome</keyword>
<dbReference type="Gene3D" id="3.30.565.10">
    <property type="entry name" value="Histidine kinase-like ATPase, C-terminal domain"/>
    <property type="match status" value="1"/>
</dbReference>
<feature type="transmembrane region" description="Helical" evidence="11">
    <location>
        <begin position="68"/>
        <end position="91"/>
    </location>
</feature>
<feature type="compositionally biased region" description="Polar residues" evidence="10">
    <location>
        <begin position="306"/>
        <end position="316"/>
    </location>
</feature>
<dbReference type="Pfam" id="PF02518">
    <property type="entry name" value="HATPase_c"/>
    <property type="match status" value="1"/>
</dbReference>
<keyword evidence="11" id="KW-1133">Transmembrane helix</keyword>
<dbReference type="InterPro" id="IPR004358">
    <property type="entry name" value="Sig_transdc_His_kin-like_C"/>
</dbReference>
<organism evidence="13 14">
    <name type="scientific">Agromyces soli</name>
    <dbReference type="NCBI Taxonomy" id="659012"/>
    <lineage>
        <taxon>Bacteria</taxon>
        <taxon>Bacillati</taxon>
        <taxon>Actinomycetota</taxon>
        <taxon>Actinomycetes</taxon>
        <taxon>Micrococcales</taxon>
        <taxon>Microbacteriaceae</taxon>
        <taxon>Agromyces</taxon>
    </lineage>
</organism>
<dbReference type="PRINTS" id="PR00344">
    <property type="entry name" value="BCTRLSENSOR"/>
</dbReference>
<dbReference type="PANTHER" id="PTHR44936:SF9">
    <property type="entry name" value="SENSOR PROTEIN CREC"/>
    <property type="match status" value="1"/>
</dbReference>
<dbReference type="SMART" id="SM00387">
    <property type="entry name" value="HATPase_c"/>
    <property type="match status" value="1"/>
</dbReference>
<evidence type="ECO:0000256" key="2">
    <source>
        <dbReference type="ARBA" id="ARBA00004651"/>
    </source>
</evidence>
<dbReference type="EMBL" id="CP094533">
    <property type="protein sequence ID" value="UOE27504.1"/>
    <property type="molecule type" value="Genomic_DNA"/>
</dbReference>
<evidence type="ECO:0000256" key="6">
    <source>
        <dbReference type="ARBA" id="ARBA00022679"/>
    </source>
</evidence>
<evidence type="ECO:0000313" key="13">
    <source>
        <dbReference type="EMBL" id="UOE27504.1"/>
    </source>
</evidence>
<dbReference type="InterPro" id="IPR036890">
    <property type="entry name" value="HATPase_C_sf"/>
</dbReference>
<dbReference type="InterPro" id="IPR003661">
    <property type="entry name" value="HisK_dim/P_dom"/>
</dbReference>
<feature type="transmembrane region" description="Helical" evidence="11">
    <location>
        <begin position="17"/>
        <end position="40"/>
    </location>
</feature>
<comment type="subcellular location">
    <subcellularLocation>
        <location evidence="2">Cell membrane</location>
        <topology evidence="2">Multi-pass membrane protein</topology>
    </subcellularLocation>
</comment>
<dbReference type="Proteomes" id="UP000831304">
    <property type="component" value="Chromosome"/>
</dbReference>
<proteinExistence type="predicted"/>
<keyword evidence="7 13" id="KW-0418">Kinase</keyword>
<feature type="region of interest" description="Disordered" evidence="10">
    <location>
        <begin position="306"/>
        <end position="338"/>
    </location>
</feature>
<evidence type="ECO:0000256" key="1">
    <source>
        <dbReference type="ARBA" id="ARBA00000085"/>
    </source>
</evidence>
<evidence type="ECO:0000256" key="10">
    <source>
        <dbReference type="SAM" id="MobiDB-lite"/>
    </source>
</evidence>
<dbReference type="CDD" id="cd00075">
    <property type="entry name" value="HATPase"/>
    <property type="match status" value="1"/>
</dbReference>
<dbReference type="Gene3D" id="1.10.287.130">
    <property type="match status" value="1"/>
</dbReference>
<keyword evidence="11" id="KW-0812">Transmembrane</keyword>
<dbReference type="Pfam" id="PF00512">
    <property type="entry name" value="HisKA"/>
    <property type="match status" value="1"/>
</dbReference>
<dbReference type="EC" id="2.7.13.3" evidence="3"/>
<dbReference type="CDD" id="cd00082">
    <property type="entry name" value="HisKA"/>
    <property type="match status" value="1"/>
</dbReference>
<evidence type="ECO:0000313" key="14">
    <source>
        <dbReference type="Proteomes" id="UP000831304"/>
    </source>
</evidence>
<dbReference type="InterPro" id="IPR050980">
    <property type="entry name" value="2C_sensor_his_kinase"/>
</dbReference>
<protein>
    <recommendedName>
        <fullName evidence="3">histidine kinase</fullName>
        <ecNumber evidence="3">2.7.13.3</ecNumber>
    </recommendedName>
</protein>
<keyword evidence="5" id="KW-0597">Phosphoprotein</keyword>
<evidence type="ECO:0000256" key="4">
    <source>
        <dbReference type="ARBA" id="ARBA00022475"/>
    </source>
</evidence>
<keyword evidence="4" id="KW-1003">Cell membrane</keyword>
<dbReference type="SMART" id="SM00388">
    <property type="entry name" value="HisKA"/>
    <property type="match status" value="1"/>
</dbReference>
<dbReference type="SUPFAM" id="SSF47384">
    <property type="entry name" value="Homodimeric domain of signal transducing histidine kinase"/>
    <property type="match status" value="1"/>
</dbReference>
<evidence type="ECO:0000256" key="9">
    <source>
        <dbReference type="ARBA" id="ARBA00023026"/>
    </source>
</evidence>
<name>A0ABY4AWH1_9MICO</name>
<dbReference type="PROSITE" id="PS50109">
    <property type="entry name" value="HIS_KIN"/>
    <property type="match status" value="1"/>
</dbReference>
<keyword evidence="6" id="KW-0808">Transferase</keyword>
<dbReference type="PANTHER" id="PTHR44936">
    <property type="entry name" value="SENSOR PROTEIN CREC"/>
    <property type="match status" value="1"/>
</dbReference>
<keyword evidence="11" id="KW-0472">Membrane</keyword>
<dbReference type="InterPro" id="IPR003594">
    <property type="entry name" value="HATPase_dom"/>
</dbReference>
<dbReference type="RefSeq" id="WP_243570334.1">
    <property type="nucleotide sequence ID" value="NZ_BAAARD010000001.1"/>
</dbReference>
<dbReference type="InterPro" id="IPR005467">
    <property type="entry name" value="His_kinase_dom"/>
</dbReference>
<comment type="catalytic activity">
    <reaction evidence="1">
        <text>ATP + protein L-histidine = ADP + protein N-phospho-L-histidine.</text>
        <dbReference type="EC" id="2.7.13.3"/>
    </reaction>
</comment>
<evidence type="ECO:0000256" key="3">
    <source>
        <dbReference type="ARBA" id="ARBA00012438"/>
    </source>
</evidence>
<reference evidence="13 14" key="1">
    <citation type="submission" date="2022-03" db="EMBL/GenBank/DDBJ databases">
        <title>Agromyces sp. isolated from the gut of P. brevitarsis seulensis larvae.</title>
        <authorList>
            <person name="Won M."/>
            <person name="Kwon S.-W."/>
        </authorList>
    </citation>
    <scope>NUCLEOTIDE SEQUENCE [LARGE SCALE GENOMIC DNA]</scope>
    <source>
        <strain evidence="13 14">KACC 16215</strain>
    </source>
</reference>
<evidence type="ECO:0000256" key="7">
    <source>
        <dbReference type="ARBA" id="ARBA00022777"/>
    </source>
</evidence>
<gene>
    <name evidence="13" type="ORF">MTP13_06925</name>
</gene>
<keyword evidence="8" id="KW-0902">Two-component regulatory system</keyword>
<evidence type="ECO:0000256" key="8">
    <source>
        <dbReference type="ARBA" id="ARBA00023012"/>
    </source>
</evidence>
<evidence type="ECO:0000256" key="5">
    <source>
        <dbReference type="ARBA" id="ARBA00022553"/>
    </source>
</evidence>
<evidence type="ECO:0000256" key="11">
    <source>
        <dbReference type="SAM" id="Phobius"/>
    </source>
</evidence>
<evidence type="ECO:0000259" key="12">
    <source>
        <dbReference type="PROSITE" id="PS50109"/>
    </source>
</evidence>
<dbReference type="SUPFAM" id="SSF55874">
    <property type="entry name" value="ATPase domain of HSP90 chaperone/DNA topoisomerase II/histidine kinase"/>
    <property type="match status" value="1"/>
</dbReference>
<sequence length="338" mass="35530">MSDAADRSRVRAAAVRVGLLVGTSSAAVLVAGVAVLLVVLNTSARPEREHGGPPHPDSDRFVVDLDHVVWWLVGLGVAGAVLMAAIGWLVARSAVRPLATALAGQRRFVADASHELRTPLTAISARVQLLQRRLDRGEPIDELVRLLRRDVDVMDAVLAELLLLAEGGHAEIPDGGADPVDCARDAMALLEPVASEHGVRLTLAPTVGAGAEIPAPTLIRLITVLLDNAVQHAPQGSAVEVALASVGDTVEIRVRDHGPGVALEDAERIFERFARSGEHGRRRGFGLGLALAREGAERFGGSVELTSSSAAGSTFTLRLPRARTPRSEAPAPPSRPIS</sequence>
<dbReference type="GO" id="GO:0016301">
    <property type="term" value="F:kinase activity"/>
    <property type="evidence" value="ECO:0007669"/>
    <property type="project" value="UniProtKB-KW"/>
</dbReference>
<feature type="domain" description="Histidine kinase" evidence="12">
    <location>
        <begin position="111"/>
        <end position="323"/>
    </location>
</feature>